<dbReference type="EMBL" id="JAGPNK010000011">
    <property type="protein sequence ID" value="KAH7311418.1"/>
    <property type="molecule type" value="Genomic_DNA"/>
</dbReference>
<evidence type="ECO:0000256" key="4">
    <source>
        <dbReference type="ARBA" id="ARBA00022729"/>
    </source>
</evidence>
<reference evidence="9" key="1">
    <citation type="journal article" date="2021" name="Nat. Commun.">
        <title>Genetic determinants of endophytism in the Arabidopsis root mycobiome.</title>
        <authorList>
            <person name="Mesny F."/>
            <person name="Miyauchi S."/>
            <person name="Thiergart T."/>
            <person name="Pickel B."/>
            <person name="Atanasova L."/>
            <person name="Karlsson M."/>
            <person name="Huettel B."/>
            <person name="Barry K.W."/>
            <person name="Haridas S."/>
            <person name="Chen C."/>
            <person name="Bauer D."/>
            <person name="Andreopoulos W."/>
            <person name="Pangilinan J."/>
            <person name="LaButti K."/>
            <person name="Riley R."/>
            <person name="Lipzen A."/>
            <person name="Clum A."/>
            <person name="Drula E."/>
            <person name="Henrissat B."/>
            <person name="Kohler A."/>
            <person name="Grigoriev I.V."/>
            <person name="Martin F.M."/>
            <person name="Hacquard S."/>
        </authorList>
    </citation>
    <scope>NUCLEOTIDE SEQUENCE</scope>
    <source>
        <strain evidence="9">MPI-CAGE-CH-0235</strain>
    </source>
</reference>
<evidence type="ECO:0000256" key="5">
    <source>
        <dbReference type="ARBA" id="ARBA00022801"/>
    </source>
</evidence>
<evidence type="ECO:0000313" key="10">
    <source>
        <dbReference type="Proteomes" id="UP000813444"/>
    </source>
</evidence>
<keyword evidence="5 8" id="KW-0378">Hydrolase</keyword>
<dbReference type="PANTHER" id="PTHR33938:SF13">
    <property type="entry name" value="CARBOXYLIC ESTER HYDROLASE"/>
    <property type="match status" value="1"/>
</dbReference>
<protein>
    <recommendedName>
        <fullName evidence="8">Carboxylic ester hydrolase</fullName>
        <ecNumber evidence="8">3.1.1.-</ecNumber>
    </recommendedName>
</protein>
<evidence type="ECO:0000256" key="3">
    <source>
        <dbReference type="ARBA" id="ARBA00022723"/>
    </source>
</evidence>
<dbReference type="PANTHER" id="PTHR33938">
    <property type="entry name" value="FERULOYL ESTERASE B-RELATED"/>
    <property type="match status" value="1"/>
</dbReference>
<keyword evidence="4" id="KW-0732">Signal</keyword>
<evidence type="ECO:0000313" key="9">
    <source>
        <dbReference type="EMBL" id="KAH7311418.1"/>
    </source>
</evidence>
<organism evidence="9 10">
    <name type="scientific">Stachybotrys elegans</name>
    <dbReference type="NCBI Taxonomy" id="80388"/>
    <lineage>
        <taxon>Eukaryota</taxon>
        <taxon>Fungi</taxon>
        <taxon>Dikarya</taxon>
        <taxon>Ascomycota</taxon>
        <taxon>Pezizomycotina</taxon>
        <taxon>Sordariomycetes</taxon>
        <taxon>Hypocreomycetidae</taxon>
        <taxon>Hypocreales</taxon>
        <taxon>Stachybotryaceae</taxon>
        <taxon>Stachybotrys</taxon>
    </lineage>
</organism>
<keyword evidence="6" id="KW-0106">Calcium</keyword>
<comment type="similarity">
    <text evidence="1 8">Belongs to the tannase family.</text>
</comment>
<dbReference type="Proteomes" id="UP000813444">
    <property type="component" value="Unassembled WGS sequence"/>
</dbReference>
<dbReference type="Gene3D" id="3.40.50.1820">
    <property type="entry name" value="alpha/beta hydrolase"/>
    <property type="match status" value="1"/>
</dbReference>
<proteinExistence type="inferred from homology"/>
<dbReference type="GO" id="GO:0046872">
    <property type="term" value="F:metal ion binding"/>
    <property type="evidence" value="ECO:0007669"/>
    <property type="project" value="UniProtKB-KW"/>
</dbReference>
<comment type="caution">
    <text evidence="9">The sequence shown here is derived from an EMBL/GenBank/DDBJ whole genome shotgun (WGS) entry which is preliminary data.</text>
</comment>
<name>A0A8K0SPI1_9HYPO</name>
<gene>
    <name evidence="9" type="ORF">B0I35DRAFT_452680</name>
</gene>
<dbReference type="InterPro" id="IPR011118">
    <property type="entry name" value="Tannase/feruloyl_esterase"/>
</dbReference>
<keyword evidence="10" id="KW-1185">Reference proteome</keyword>
<evidence type="ECO:0000256" key="6">
    <source>
        <dbReference type="ARBA" id="ARBA00022837"/>
    </source>
</evidence>
<keyword evidence="3" id="KW-0479">Metal-binding</keyword>
<dbReference type="GO" id="GO:0030600">
    <property type="term" value="F:feruloyl esterase activity"/>
    <property type="evidence" value="ECO:0007669"/>
    <property type="project" value="UniProtKB-ARBA"/>
</dbReference>
<sequence>MASCLCSPSAIAAPELPGITVLAVSAIPVSGYEIPQTQVPNHGTFPPGTIDFCNVTVTYSHPQIEDQAIVEVWLPPKEAWNERILAVGGGGFITGRLRYDQMAGIVNENFATYTTDAGLASPLNPVSWALDDSGKIDEDMIEYWGHTSLGDMTAIGKSIVNSFYGKSPSYSYYTGCSMGGLQGYALAQRYPGDYDGIAAAAPAIRLHEIFMSWVWPQLMMNLAGEYPYGCEVDSLTAIAVAACDATDDVEDGIITSPDACEAFNPFDHVGAAAIRCSDPDNTPISKAAAYVANVTWTGIVDEASEPVFFAQHPGTDLTGITTPAGIAATTCKDVGEECGGAPLPFGPLWLQVFGLEDPSFPFEDLTLELFYSVLRGRKALFDQYVGSTDHDLSAFREAGGKMITFHGLADQTIPAGLVRDYYEQVLALDGDSADYFRYFEVPAMGHCEGLAHPNSTFDALRNWVENGVAPASLPFNVVATGGELNGRIACPYPQIAEFLPGCGDATSAECFACR</sequence>
<evidence type="ECO:0000256" key="7">
    <source>
        <dbReference type="ARBA" id="ARBA00023157"/>
    </source>
</evidence>
<dbReference type="EC" id="3.1.1.-" evidence="8"/>
<evidence type="ECO:0000256" key="2">
    <source>
        <dbReference type="ARBA" id="ARBA00022487"/>
    </source>
</evidence>
<dbReference type="InterPro" id="IPR029058">
    <property type="entry name" value="AB_hydrolase_fold"/>
</dbReference>
<evidence type="ECO:0000256" key="1">
    <source>
        <dbReference type="ARBA" id="ARBA00006249"/>
    </source>
</evidence>
<dbReference type="Pfam" id="PF07519">
    <property type="entry name" value="Tannase"/>
    <property type="match status" value="1"/>
</dbReference>
<dbReference type="OrthoDB" id="3039123at2759"/>
<keyword evidence="2" id="KW-0719">Serine esterase</keyword>
<dbReference type="SUPFAM" id="SSF53474">
    <property type="entry name" value="alpha/beta-Hydrolases"/>
    <property type="match status" value="1"/>
</dbReference>
<evidence type="ECO:0000256" key="8">
    <source>
        <dbReference type="RuleBase" id="RU361238"/>
    </source>
</evidence>
<accession>A0A8K0SPI1</accession>
<keyword evidence="7" id="KW-1015">Disulfide bond</keyword>
<dbReference type="AlphaFoldDB" id="A0A8K0SPI1"/>